<dbReference type="Gene3D" id="3.60.15.10">
    <property type="entry name" value="Ribonuclease Z/Hydroxyacylglutathione hydrolase-like"/>
    <property type="match status" value="1"/>
</dbReference>
<dbReference type="Pfam" id="PF12706">
    <property type="entry name" value="Lactamase_B_2"/>
    <property type="match status" value="1"/>
</dbReference>
<protein>
    <submittedName>
        <fullName evidence="2">Beta-lactamase superfamily domain protein</fullName>
    </submittedName>
</protein>
<dbReference type="PANTHER" id="PTHR42663">
    <property type="entry name" value="HYDROLASE C777.06C-RELATED-RELATED"/>
    <property type="match status" value="1"/>
</dbReference>
<dbReference type="RefSeq" id="WP_166525053.1">
    <property type="nucleotide sequence ID" value="NZ_VWXL01000014.1"/>
</dbReference>
<comment type="caution">
    <text evidence="2">The sequence shown here is derived from an EMBL/GenBank/DDBJ whole genome shotgun (WGS) entry which is preliminary data.</text>
</comment>
<evidence type="ECO:0000313" key="3">
    <source>
        <dbReference type="Proteomes" id="UP000469440"/>
    </source>
</evidence>
<sequence length="282" mass="31534">MELQYLGTAAAEGIPALFCQCPLCRAARRLKGKEIRGRSGLVVDGRLMIDFPPDILSYAVRFDLDLAKIKFLVVTHSHTDHFAPADLVLRLPGCYCSITDGEPAIRVYGNSEVLRLTRRALRAEYQTDHVDFMSTNLLKAFCKEQLDSYEVTSLPAAHKPDEEAFIYLLQKCGVSLLYAHDTGFFRPDVFEYLKKSKVRLDMVSLDCTCCAAKEGTAHMGLPDDLEVLKTLRSFGAVTSETKCVINHFSHNGGMTHAQLEREAKKHHFIAAYDGMKISLPET</sequence>
<dbReference type="SUPFAM" id="SSF56281">
    <property type="entry name" value="Metallo-hydrolase/oxidoreductase"/>
    <property type="match status" value="1"/>
</dbReference>
<keyword evidence="3" id="KW-1185">Reference proteome</keyword>
<dbReference type="AlphaFoldDB" id="A0A6N8HWC5"/>
<reference evidence="2 3" key="1">
    <citation type="submission" date="2019-09" db="EMBL/GenBank/DDBJ databases">
        <title>Genome sequence of Clostridium sp. EA1.</title>
        <authorList>
            <person name="Poehlein A."/>
            <person name="Bengelsdorf F.R."/>
            <person name="Daniel R."/>
        </authorList>
    </citation>
    <scope>NUCLEOTIDE SEQUENCE [LARGE SCALE GENOMIC DNA]</scope>
    <source>
        <strain evidence="2 3">EA1</strain>
    </source>
</reference>
<dbReference type="EMBL" id="VWXL01000014">
    <property type="protein sequence ID" value="MVB10032.1"/>
    <property type="molecule type" value="Genomic_DNA"/>
</dbReference>
<name>A0A6N8HWC5_9FIRM</name>
<proteinExistence type="predicted"/>
<evidence type="ECO:0000313" key="2">
    <source>
        <dbReference type="EMBL" id="MVB10032.1"/>
    </source>
</evidence>
<dbReference type="InterPro" id="IPR001279">
    <property type="entry name" value="Metallo-B-lactamas"/>
</dbReference>
<gene>
    <name evidence="2" type="ORF">CAFE_07030</name>
</gene>
<feature type="domain" description="Metallo-beta-lactamase" evidence="1">
    <location>
        <begin position="64"/>
        <end position="232"/>
    </location>
</feature>
<evidence type="ECO:0000259" key="1">
    <source>
        <dbReference type="Pfam" id="PF12706"/>
    </source>
</evidence>
<dbReference type="PANTHER" id="PTHR42663:SF6">
    <property type="entry name" value="HYDROLASE C777.06C-RELATED"/>
    <property type="match status" value="1"/>
</dbReference>
<organism evidence="2 3">
    <name type="scientific">Caproicibacter fermentans</name>
    <dbReference type="NCBI Taxonomy" id="2576756"/>
    <lineage>
        <taxon>Bacteria</taxon>
        <taxon>Bacillati</taxon>
        <taxon>Bacillota</taxon>
        <taxon>Clostridia</taxon>
        <taxon>Eubacteriales</taxon>
        <taxon>Acutalibacteraceae</taxon>
        <taxon>Caproicibacter</taxon>
    </lineage>
</organism>
<accession>A0A6N8HWC5</accession>
<dbReference type="InterPro" id="IPR036866">
    <property type="entry name" value="RibonucZ/Hydroxyglut_hydro"/>
</dbReference>
<dbReference type="Proteomes" id="UP000469440">
    <property type="component" value="Unassembled WGS sequence"/>
</dbReference>